<dbReference type="NCBIfam" id="TIGR03436">
    <property type="entry name" value="acidobact_VWFA"/>
    <property type="match status" value="1"/>
</dbReference>
<protein>
    <submittedName>
        <fullName evidence="3">VWFA-related protein</fullName>
    </submittedName>
</protein>
<organism evidence="3 4">
    <name type="scientific">Silvibacterium bohemicum</name>
    <dbReference type="NCBI Taxonomy" id="1577686"/>
    <lineage>
        <taxon>Bacteria</taxon>
        <taxon>Pseudomonadati</taxon>
        <taxon>Acidobacteriota</taxon>
        <taxon>Terriglobia</taxon>
        <taxon>Terriglobales</taxon>
        <taxon>Acidobacteriaceae</taxon>
        <taxon>Silvibacterium</taxon>
    </lineage>
</organism>
<evidence type="ECO:0000313" key="3">
    <source>
        <dbReference type="EMBL" id="MBB6145380.1"/>
    </source>
</evidence>
<dbReference type="AlphaFoldDB" id="A0A841JW50"/>
<gene>
    <name evidence="3" type="ORF">HNQ77_003338</name>
</gene>
<feature type="compositionally biased region" description="Low complexity" evidence="1">
    <location>
        <begin position="30"/>
        <end position="44"/>
    </location>
</feature>
<evidence type="ECO:0000256" key="2">
    <source>
        <dbReference type="SAM" id="SignalP"/>
    </source>
</evidence>
<feature type="signal peptide" evidence="2">
    <location>
        <begin position="1"/>
        <end position="20"/>
    </location>
</feature>
<keyword evidence="2" id="KW-0732">Signal</keyword>
<evidence type="ECO:0000313" key="4">
    <source>
        <dbReference type="Proteomes" id="UP000538666"/>
    </source>
</evidence>
<dbReference type="OrthoDB" id="127623at2"/>
<dbReference type="EMBL" id="JACHEK010000006">
    <property type="protein sequence ID" value="MBB6145380.1"/>
    <property type="molecule type" value="Genomic_DNA"/>
</dbReference>
<dbReference type="PROSITE" id="PS51257">
    <property type="entry name" value="PROKAR_LIPOPROTEIN"/>
    <property type="match status" value="1"/>
</dbReference>
<dbReference type="InterPro" id="IPR017802">
    <property type="entry name" value="VWFA-rel_acidobac-type"/>
</dbReference>
<feature type="region of interest" description="Disordered" evidence="1">
    <location>
        <begin position="23"/>
        <end position="44"/>
    </location>
</feature>
<dbReference type="Proteomes" id="UP000538666">
    <property type="component" value="Unassembled WGS sequence"/>
</dbReference>
<accession>A0A841JW50</accession>
<feature type="chain" id="PRO_5033055189" evidence="2">
    <location>
        <begin position="21"/>
        <end position="536"/>
    </location>
</feature>
<sequence>MLLRKSPAVFILAASFAACIAQTSSPSPNQPGDTTQTTNTQGVNQGYTFRAESRVVLTDVTVTDAKGNPVHGLPQSAFHIFDNKKPQVVSSFEEHSHTPVAAIVPAAAHGDYSNDFLLHLPPVLNVLVIDIVNLNITDQMYLYYELTRFIKQMPEGQSLAVYLRPGTNTVLLQNFTPDRNLLLAAVHKAIPRFPPHGREYLSDLDTLRQISLSLSQYPGRKNLIWFSGGSTLFLRPDASSFQDAAAMRAIYDELEQDRIAVYPIDARGLTISAGPAQWQQHMLMNDVATATGGHAFYNTNGLLEAAGQILDSSGSFYTLTYSPHDFRFNNKWHNIRIAVEGDAYHLSYRSGYFADGAVSGAEPTGKKRTHILVGGDRLEEDPDLRSQPIIFQARVLPSSDPSIAALPKATAVLPPPEAKKGTVPFSIRYTLPVNAFTKSTTDSKTQIVLGVGAFAFNRDGSPVAREAVRITMTLNAESLRLHPDAPFLVDEQLNLVKGDETLYLSVWDMTNGRLGTLQIPLEVPKPSKVKDEAAKN</sequence>
<keyword evidence="4" id="KW-1185">Reference proteome</keyword>
<comment type="caution">
    <text evidence="3">The sequence shown here is derived from an EMBL/GenBank/DDBJ whole genome shotgun (WGS) entry which is preliminary data.</text>
</comment>
<dbReference type="RefSeq" id="WP_050061536.1">
    <property type="nucleotide sequence ID" value="NZ_JACHEK010000006.1"/>
</dbReference>
<proteinExistence type="predicted"/>
<name>A0A841JW50_9BACT</name>
<evidence type="ECO:0000256" key="1">
    <source>
        <dbReference type="SAM" id="MobiDB-lite"/>
    </source>
</evidence>
<reference evidence="3 4" key="1">
    <citation type="submission" date="2020-08" db="EMBL/GenBank/DDBJ databases">
        <title>Genomic Encyclopedia of Type Strains, Phase IV (KMG-IV): sequencing the most valuable type-strain genomes for metagenomic binning, comparative biology and taxonomic classification.</title>
        <authorList>
            <person name="Goeker M."/>
        </authorList>
    </citation>
    <scope>NUCLEOTIDE SEQUENCE [LARGE SCALE GENOMIC DNA]</scope>
    <source>
        <strain evidence="3 4">DSM 103733</strain>
    </source>
</reference>